<dbReference type="NCBIfam" id="TIGR01617">
    <property type="entry name" value="arsC_related"/>
    <property type="match status" value="1"/>
</dbReference>
<comment type="caution">
    <text evidence="3">The sequence shown here is derived from an EMBL/GenBank/DDBJ whole genome shotgun (WGS) entry which is preliminary data.</text>
</comment>
<evidence type="ECO:0000313" key="3">
    <source>
        <dbReference type="EMBL" id="GGZ35970.1"/>
    </source>
</evidence>
<dbReference type="PANTHER" id="PTHR30041">
    <property type="entry name" value="ARSENATE REDUCTASE"/>
    <property type="match status" value="1"/>
</dbReference>
<evidence type="ECO:0000313" key="4">
    <source>
        <dbReference type="Proteomes" id="UP000662572"/>
    </source>
</evidence>
<name>A0A918Q879_9CAUL</name>
<dbReference type="AlphaFoldDB" id="A0A918Q879"/>
<dbReference type="RefSeq" id="WP_189486605.1">
    <property type="nucleotide sequence ID" value="NZ_BMZB01000003.1"/>
</dbReference>
<evidence type="ECO:0000256" key="1">
    <source>
        <dbReference type="ARBA" id="ARBA00007198"/>
    </source>
</evidence>
<dbReference type="Gene3D" id="3.40.30.10">
    <property type="entry name" value="Glutaredoxin"/>
    <property type="match status" value="1"/>
</dbReference>
<dbReference type="InterPro" id="IPR006504">
    <property type="entry name" value="Tscrpt_reg_Spx/MgsR"/>
</dbReference>
<reference evidence="3" key="1">
    <citation type="journal article" date="2014" name="Int. J. Syst. Evol. Microbiol.">
        <title>Complete genome sequence of Corynebacterium casei LMG S-19264T (=DSM 44701T), isolated from a smear-ripened cheese.</title>
        <authorList>
            <consortium name="US DOE Joint Genome Institute (JGI-PGF)"/>
            <person name="Walter F."/>
            <person name="Albersmeier A."/>
            <person name="Kalinowski J."/>
            <person name="Ruckert C."/>
        </authorList>
    </citation>
    <scope>NUCLEOTIDE SEQUENCE</scope>
    <source>
        <strain evidence="3">KCTC 32296</strain>
    </source>
</reference>
<accession>A0A918Q879</accession>
<evidence type="ECO:0000256" key="2">
    <source>
        <dbReference type="PROSITE-ProRule" id="PRU01282"/>
    </source>
</evidence>
<dbReference type="EMBL" id="BMZB01000003">
    <property type="protein sequence ID" value="GGZ35970.1"/>
    <property type="molecule type" value="Genomic_DNA"/>
</dbReference>
<organism evidence="3 4">
    <name type="scientific">Asticcacaulis endophyticus</name>
    <dbReference type="NCBI Taxonomy" id="1395890"/>
    <lineage>
        <taxon>Bacteria</taxon>
        <taxon>Pseudomonadati</taxon>
        <taxon>Pseudomonadota</taxon>
        <taxon>Alphaproteobacteria</taxon>
        <taxon>Caulobacterales</taxon>
        <taxon>Caulobacteraceae</taxon>
        <taxon>Asticcacaulis</taxon>
    </lineage>
</organism>
<dbReference type="PANTHER" id="PTHR30041:SF8">
    <property type="entry name" value="PROTEIN YFFB"/>
    <property type="match status" value="1"/>
</dbReference>
<comment type="similarity">
    <text evidence="1 2">Belongs to the ArsC family.</text>
</comment>
<keyword evidence="4" id="KW-1185">Reference proteome</keyword>
<reference evidence="3" key="2">
    <citation type="submission" date="2020-09" db="EMBL/GenBank/DDBJ databases">
        <authorList>
            <person name="Sun Q."/>
            <person name="Kim S."/>
        </authorList>
    </citation>
    <scope>NUCLEOTIDE SEQUENCE</scope>
    <source>
        <strain evidence="3">KCTC 32296</strain>
    </source>
</reference>
<sequence length="115" mass="13175">MAVKIYGIKNCDTMVKARRWLEAHGIEAVFHDYKALGIEAAVLKGWADRIGWQKLINTSGQTFRKLPEEERADLDEAKALRLMQAQPSMIRRPILDTGDELIAGFKPEIYERLFT</sequence>
<dbReference type="CDD" id="cd03035">
    <property type="entry name" value="ArsC_Yffb"/>
    <property type="match status" value="1"/>
</dbReference>
<dbReference type="SUPFAM" id="SSF52833">
    <property type="entry name" value="Thioredoxin-like"/>
    <property type="match status" value="1"/>
</dbReference>
<gene>
    <name evidence="3" type="ORF">GCM10011273_22750</name>
</gene>
<dbReference type="PROSITE" id="PS51353">
    <property type="entry name" value="ARSC"/>
    <property type="match status" value="1"/>
</dbReference>
<dbReference type="Pfam" id="PF03960">
    <property type="entry name" value="ArsC"/>
    <property type="match status" value="1"/>
</dbReference>
<dbReference type="InterPro" id="IPR006660">
    <property type="entry name" value="Arsenate_reductase-like"/>
</dbReference>
<proteinExistence type="inferred from homology"/>
<dbReference type="InterPro" id="IPR036249">
    <property type="entry name" value="Thioredoxin-like_sf"/>
</dbReference>
<dbReference type="NCBIfam" id="NF008107">
    <property type="entry name" value="PRK10853.1"/>
    <property type="match status" value="1"/>
</dbReference>
<protein>
    <submittedName>
        <fullName evidence="3">Arsenate reductase</fullName>
    </submittedName>
</protein>
<dbReference type="Proteomes" id="UP000662572">
    <property type="component" value="Unassembled WGS sequence"/>
</dbReference>